<proteinExistence type="predicted"/>
<feature type="coiled-coil region" evidence="6">
    <location>
        <begin position="47"/>
        <end position="88"/>
    </location>
</feature>
<dbReference type="Pfam" id="PF13912">
    <property type="entry name" value="zf-C2H2_6"/>
    <property type="match status" value="1"/>
</dbReference>
<dbReference type="SUPFAM" id="SSF57667">
    <property type="entry name" value="beta-beta-alpha zinc fingers"/>
    <property type="match status" value="1"/>
</dbReference>
<keyword evidence="2" id="KW-0677">Repeat</keyword>
<dbReference type="Gene3D" id="3.30.160.60">
    <property type="entry name" value="Classic Zinc Finger"/>
    <property type="match status" value="1"/>
</dbReference>
<evidence type="ECO:0000256" key="2">
    <source>
        <dbReference type="ARBA" id="ARBA00022737"/>
    </source>
</evidence>
<dbReference type="OrthoDB" id="6077919at2759"/>
<dbReference type="GO" id="GO:0005634">
    <property type="term" value="C:nucleus"/>
    <property type="evidence" value="ECO:0007669"/>
    <property type="project" value="TreeGrafter"/>
</dbReference>
<dbReference type="InterPro" id="IPR013087">
    <property type="entry name" value="Znf_C2H2_type"/>
</dbReference>
<dbReference type="Proteomes" id="UP000297245">
    <property type="component" value="Unassembled WGS sequence"/>
</dbReference>
<evidence type="ECO:0000259" key="8">
    <source>
        <dbReference type="PROSITE" id="PS50157"/>
    </source>
</evidence>
<keyword evidence="1" id="KW-0479">Metal-binding</keyword>
<dbReference type="EMBL" id="ML179390">
    <property type="protein sequence ID" value="THU88906.1"/>
    <property type="molecule type" value="Genomic_DNA"/>
</dbReference>
<evidence type="ECO:0000313" key="10">
    <source>
        <dbReference type="Proteomes" id="UP000297245"/>
    </source>
</evidence>
<dbReference type="GO" id="GO:0008270">
    <property type="term" value="F:zinc ion binding"/>
    <property type="evidence" value="ECO:0007669"/>
    <property type="project" value="UniProtKB-KW"/>
</dbReference>
<sequence>MAPPSSPGSSQGTRASPFGDSVDSMSSAEPAAAPAEDHHEAALRQRIEVLRQQREVIAAQVKELERQEEEIKLEEEQIQTELSSLENRRVASPTPSVFSVPESISVDLDVPLSVATISPLPTTPPAVFSPLPTSEESSGPQPHIFDAYTNAQVPYCPPCNQSFDSVAAFRTHCVDKDDHAYCLFCERWFDNMSVLQRHFISAWESRDPIHNYESDRSPVRAERIVKVEPVPSPARKVNETLRCLICSKKFTSQTALSDVQTDTRCPLCSRNFKSPSAVADHVRSGACTKAKKQTVKVEPVTVQREVPQVPVVGNPRRSWYETPRQSMPAAAPVSVPSLARKVKEKPRCLVCSRKFVSQKAFSDHERTSRKHREKQRRLDSLESICPLCSRDFKVPSAVADHIESGACTNGKITRHHVTAAVHAMNISPSITITKRITGSAIPTVTTYTATELAFNGRAYECYLCNHGFKTLKSLNTHLTSPAHDAKEFICPHEKCQKNFKVLSALIRHIESECCGLAKLQSVRKFAHTLTGQFSRMLTL</sequence>
<accession>A0A4S8LIC9</accession>
<dbReference type="InterPro" id="IPR036236">
    <property type="entry name" value="Znf_C2H2_sf"/>
</dbReference>
<gene>
    <name evidence="9" type="ORF">K435DRAFT_781861</name>
</gene>
<reference evidence="9 10" key="1">
    <citation type="journal article" date="2019" name="Nat. Ecol. Evol.">
        <title>Megaphylogeny resolves global patterns of mushroom evolution.</title>
        <authorList>
            <person name="Varga T."/>
            <person name="Krizsan K."/>
            <person name="Foldi C."/>
            <person name="Dima B."/>
            <person name="Sanchez-Garcia M."/>
            <person name="Sanchez-Ramirez S."/>
            <person name="Szollosi G.J."/>
            <person name="Szarkandi J.G."/>
            <person name="Papp V."/>
            <person name="Albert L."/>
            <person name="Andreopoulos W."/>
            <person name="Angelini C."/>
            <person name="Antonin V."/>
            <person name="Barry K.W."/>
            <person name="Bougher N.L."/>
            <person name="Buchanan P."/>
            <person name="Buyck B."/>
            <person name="Bense V."/>
            <person name="Catcheside P."/>
            <person name="Chovatia M."/>
            <person name="Cooper J."/>
            <person name="Damon W."/>
            <person name="Desjardin D."/>
            <person name="Finy P."/>
            <person name="Geml J."/>
            <person name="Haridas S."/>
            <person name="Hughes K."/>
            <person name="Justo A."/>
            <person name="Karasinski D."/>
            <person name="Kautmanova I."/>
            <person name="Kiss B."/>
            <person name="Kocsube S."/>
            <person name="Kotiranta H."/>
            <person name="LaButti K.M."/>
            <person name="Lechner B.E."/>
            <person name="Liimatainen K."/>
            <person name="Lipzen A."/>
            <person name="Lukacs Z."/>
            <person name="Mihaltcheva S."/>
            <person name="Morgado L.N."/>
            <person name="Niskanen T."/>
            <person name="Noordeloos M.E."/>
            <person name="Ohm R.A."/>
            <person name="Ortiz-Santana B."/>
            <person name="Ovrebo C."/>
            <person name="Racz N."/>
            <person name="Riley R."/>
            <person name="Savchenko A."/>
            <person name="Shiryaev A."/>
            <person name="Soop K."/>
            <person name="Spirin V."/>
            <person name="Szebenyi C."/>
            <person name="Tomsovsky M."/>
            <person name="Tulloss R.E."/>
            <person name="Uehling J."/>
            <person name="Grigoriev I.V."/>
            <person name="Vagvolgyi C."/>
            <person name="Papp T."/>
            <person name="Martin F.M."/>
            <person name="Miettinen O."/>
            <person name="Hibbett D.S."/>
            <person name="Nagy L.G."/>
        </authorList>
    </citation>
    <scope>NUCLEOTIDE SEQUENCE [LARGE SCALE GENOMIC DNA]</scope>
    <source>
        <strain evidence="9 10">CBS 962.96</strain>
    </source>
</reference>
<dbReference type="AlphaFoldDB" id="A0A4S8LIC9"/>
<evidence type="ECO:0000313" key="9">
    <source>
        <dbReference type="EMBL" id="THU88906.1"/>
    </source>
</evidence>
<keyword evidence="4" id="KW-0862">Zinc</keyword>
<evidence type="ECO:0000256" key="3">
    <source>
        <dbReference type="ARBA" id="ARBA00022771"/>
    </source>
</evidence>
<protein>
    <recommendedName>
        <fullName evidence="8">C2H2-type domain-containing protein</fullName>
    </recommendedName>
</protein>
<keyword evidence="10" id="KW-1185">Reference proteome</keyword>
<dbReference type="SMART" id="SM00355">
    <property type="entry name" value="ZnF_C2H2"/>
    <property type="match status" value="6"/>
</dbReference>
<keyword evidence="6" id="KW-0175">Coiled coil</keyword>
<dbReference type="PANTHER" id="PTHR24409">
    <property type="entry name" value="ZINC FINGER PROTEIN 142"/>
    <property type="match status" value="1"/>
</dbReference>
<dbReference type="PROSITE" id="PS00028">
    <property type="entry name" value="ZINC_FINGER_C2H2_1"/>
    <property type="match status" value="1"/>
</dbReference>
<name>A0A4S8LIC9_DENBC</name>
<dbReference type="GO" id="GO:0000977">
    <property type="term" value="F:RNA polymerase II transcription regulatory region sequence-specific DNA binding"/>
    <property type="evidence" value="ECO:0007669"/>
    <property type="project" value="TreeGrafter"/>
</dbReference>
<dbReference type="PANTHER" id="PTHR24409:SF295">
    <property type="entry name" value="AZ2-RELATED"/>
    <property type="match status" value="1"/>
</dbReference>
<evidence type="ECO:0000256" key="7">
    <source>
        <dbReference type="SAM" id="MobiDB-lite"/>
    </source>
</evidence>
<keyword evidence="3 5" id="KW-0863">Zinc-finger</keyword>
<feature type="domain" description="C2H2-type" evidence="8">
    <location>
        <begin position="459"/>
        <end position="488"/>
    </location>
</feature>
<dbReference type="PROSITE" id="PS50157">
    <property type="entry name" value="ZINC_FINGER_C2H2_2"/>
    <property type="match status" value="1"/>
</dbReference>
<evidence type="ECO:0000256" key="6">
    <source>
        <dbReference type="SAM" id="Coils"/>
    </source>
</evidence>
<organism evidence="9 10">
    <name type="scientific">Dendrothele bispora (strain CBS 962.96)</name>
    <dbReference type="NCBI Taxonomy" id="1314807"/>
    <lineage>
        <taxon>Eukaryota</taxon>
        <taxon>Fungi</taxon>
        <taxon>Dikarya</taxon>
        <taxon>Basidiomycota</taxon>
        <taxon>Agaricomycotina</taxon>
        <taxon>Agaricomycetes</taxon>
        <taxon>Agaricomycetidae</taxon>
        <taxon>Agaricales</taxon>
        <taxon>Agaricales incertae sedis</taxon>
        <taxon>Dendrothele</taxon>
    </lineage>
</organism>
<evidence type="ECO:0000256" key="1">
    <source>
        <dbReference type="ARBA" id="ARBA00022723"/>
    </source>
</evidence>
<dbReference type="GO" id="GO:0000981">
    <property type="term" value="F:DNA-binding transcription factor activity, RNA polymerase II-specific"/>
    <property type="evidence" value="ECO:0007669"/>
    <property type="project" value="TreeGrafter"/>
</dbReference>
<feature type="region of interest" description="Disordered" evidence="7">
    <location>
        <begin position="1"/>
        <end position="40"/>
    </location>
</feature>
<evidence type="ECO:0000256" key="5">
    <source>
        <dbReference type="PROSITE-ProRule" id="PRU00042"/>
    </source>
</evidence>
<evidence type="ECO:0000256" key="4">
    <source>
        <dbReference type="ARBA" id="ARBA00022833"/>
    </source>
</evidence>